<reference evidence="19 21" key="3">
    <citation type="submission" date="2019-04" db="EMBL/GenBank/DDBJ databases">
        <authorList>
            <consortium name="Pathogen Informatics"/>
        </authorList>
    </citation>
    <scope>NUCLEOTIDE SEQUENCE [LARGE SCALE GENOMIC DNA]</scope>
    <source>
        <strain evidence="19">Tl291</strain>
        <strain evidence="21">tl291</strain>
        <strain evidence="18 20">VRECD0157</strain>
    </source>
</reference>
<dbReference type="InterPro" id="IPR002550">
    <property type="entry name" value="CNNM"/>
</dbReference>
<dbReference type="PANTHER" id="PTHR43099">
    <property type="entry name" value="UPF0053 PROTEIN YRKA"/>
    <property type="match status" value="1"/>
</dbReference>
<proteinExistence type="inferred from homology"/>
<gene>
    <name evidence="18" type="primary">ytfL</name>
    <name evidence="16" type="ORF">BN1095_20125</name>
    <name evidence="14" type="ORF">BN1096_700079</name>
    <name evidence="15" type="ORF">BN1097_710081</name>
    <name evidence="17" type="ORF">KRM00_000424</name>
    <name evidence="19" type="ORF">SAMEA1402366_02438</name>
    <name evidence="18" type="ORF">SAMEA3375112_02034</name>
</gene>
<dbReference type="InterPro" id="IPR046342">
    <property type="entry name" value="CBS_dom_sf"/>
</dbReference>
<evidence type="ECO:0000256" key="9">
    <source>
        <dbReference type="PROSITE-ProRule" id="PRU00703"/>
    </source>
</evidence>
<dbReference type="Pfam" id="PF01595">
    <property type="entry name" value="CNNM"/>
    <property type="match status" value="1"/>
</dbReference>
<dbReference type="GO" id="GO:0050660">
    <property type="term" value="F:flavin adenine dinucleotide binding"/>
    <property type="evidence" value="ECO:0007669"/>
    <property type="project" value="InterPro"/>
</dbReference>
<reference evidence="17" key="4">
    <citation type="submission" date="2021-06" db="EMBL/GenBank/DDBJ databases">
        <authorList>
            <consortium name="NCBI Pathogen Detection Project"/>
        </authorList>
    </citation>
    <scope>NUCLEOTIDE SEQUENCE</scope>
    <source>
        <strain evidence="17">HN1000</strain>
    </source>
</reference>
<dbReference type="Pfam" id="PF00571">
    <property type="entry name" value="CBS"/>
    <property type="match status" value="2"/>
</dbReference>
<evidence type="ECO:0000313" key="16">
    <source>
        <dbReference type="EMBL" id="CDS95022.1"/>
    </source>
</evidence>
<dbReference type="EMBL" id="DAEPXK010000003">
    <property type="protein sequence ID" value="HBH1540971.1"/>
    <property type="molecule type" value="Genomic_DNA"/>
</dbReference>
<dbReference type="PATRIC" id="fig|1496.1373.peg.873"/>
<keyword evidence="7 9" id="KW-0129">CBS domain</keyword>
<evidence type="ECO:0000259" key="12">
    <source>
        <dbReference type="PROSITE" id="PS51371"/>
    </source>
</evidence>
<evidence type="ECO:0000256" key="3">
    <source>
        <dbReference type="ARBA" id="ARBA00022475"/>
    </source>
</evidence>
<dbReference type="Proteomes" id="UP000878956">
    <property type="component" value="Unassembled WGS sequence"/>
</dbReference>
<evidence type="ECO:0000259" key="13">
    <source>
        <dbReference type="PROSITE" id="PS51846"/>
    </source>
</evidence>
<dbReference type="SUPFAM" id="SSF54631">
    <property type="entry name" value="CBS-domain pair"/>
    <property type="match status" value="1"/>
</dbReference>
<feature type="domain" description="CBS" evidence="12">
    <location>
        <begin position="285"/>
        <end position="342"/>
    </location>
</feature>
<evidence type="ECO:0000313" key="18">
    <source>
        <dbReference type="EMBL" id="SJS41391.1"/>
    </source>
</evidence>
<dbReference type="InterPro" id="IPR016169">
    <property type="entry name" value="FAD-bd_PCMH_sub2"/>
</dbReference>
<dbReference type="EMBL" id="FUPS01000006">
    <property type="protein sequence ID" value="SJS41391.1"/>
    <property type="molecule type" value="Genomic_DNA"/>
</dbReference>
<dbReference type="Proteomes" id="UP000372533">
    <property type="component" value="Unassembled WGS sequence"/>
</dbReference>
<dbReference type="SMART" id="SM00116">
    <property type="entry name" value="CBS"/>
    <property type="match status" value="2"/>
</dbReference>
<dbReference type="OMA" id="HHYSREE"/>
<reference evidence="16" key="1">
    <citation type="submission" date="2014-07" db="EMBL/GenBank/DDBJ databases">
        <authorList>
            <person name="Monot Marc"/>
        </authorList>
    </citation>
    <scope>NUCLEOTIDE SEQUENCE</scope>
    <source>
        <strain evidence="16">7032989</strain>
        <strain evidence="15">7032994</strain>
    </source>
</reference>
<sequence>MRELLKVTLIVMLVLINAFFVACEFAMVKLRSSRIDTMITEGNNNAKRCKIIKDNLNSYLSACQLGITLCSLALGWMGESTVKELILPIVSVFNLSESIIYTISISISFLIITMMEVVIGELVPKALALYNTEKIMLSTSFLLVGFYKLTYPIIYFFNLSTDLFLKPFGYSQADEVDEPHTGDEIRLLVEESYKSGLIDESEQRLVDNIFEFEEKKIREIMVPRTDMVCIYESDSEEKILAILKEEGVTRYPVCRKNKDDILGFVHIRDLYNQKINENKIELEEILRDIIYISENLTIDKALERIRKEKLQLAIVVDEYGGTSGVVTIEDILEEIVGEIQDEFDKEETHIKKIGAGSYLVDGTESINYINKYFGLDIEHDGFDSIGGWISYMLGSNIKVNQSVTFENYNFTILELDKLRVVKLIIKSVI</sequence>
<dbReference type="PANTHER" id="PTHR43099:SF2">
    <property type="entry name" value="UPF0053 PROTEIN YRKA"/>
    <property type="match status" value="1"/>
</dbReference>
<dbReference type="InterPro" id="IPR005170">
    <property type="entry name" value="Transptr-assoc_dom"/>
</dbReference>
<dbReference type="EMBL" id="LK932411">
    <property type="protein sequence ID" value="CDS89242.1"/>
    <property type="molecule type" value="Genomic_DNA"/>
</dbReference>
<name>A0A031WK77_CLODI</name>
<dbReference type="EMBL" id="LK932849">
    <property type="protein sequence ID" value="CDS95022.1"/>
    <property type="molecule type" value="Genomic_DNA"/>
</dbReference>
<dbReference type="PROSITE" id="PS51371">
    <property type="entry name" value="CBS"/>
    <property type="match status" value="2"/>
</dbReference>
<evidence type="ECO:0000256" key="10">
    <source>
        <dbReference type="PROSITE-ProRule" id="PRU01193"/>
    </source>
</evidence>
<evidence type="ECO:0000256" key="1">
    <source>
        <dbReference type="ARBA" id="ARBA00004651"/>
    </source>
</evidence>
<dbReference type="SUPFAM" id="SSF56176">
    <property type="entry name" value="FAD-binding/transporter-associated domain-like"/>
    <property type="match status" value="1"/>
</dbReference>
<keyword evidence="3" id="KW-1003">Cell membrane</keyword>
<feature type="transmembrane region" description="Helical" evidence="11">
    <location>
        <begin position="6"/>
        <end position="28"/>
    </location>
</feature>
<feature type="domain" description="CNNM transmembrane" evidence="13">
    <location>
        <begin position="1"/>
        <end position="202"/>
    </location>
</feature>
<dbReference type="InterPro" id="IPR036318">
    <property type="entry name" value="FAD-bd_PCMH-like_sf"/>
</dbReference>
<feature type="domain" description="CBS" evidence="12">
    <location>
        <begin position="221"/>
        <end position="280"/>
    </location>
</feature>
<keyword evidence="4 10" id="KW-0812">Transmembrane</keyword>
<dbReference type="GO" id="GO:0005886">
    <property type="term" value="C:plasma membrane"/>
    <property type="evidence" value="ECO:0007669"/>
    <property type="project" value="UniProtKB-SubCell"/>
</dbReference>
<feature type="transmembrane region" description="Helical" evidence="11">
    <location>
        <begin position="98"/>
        <end position="123"/>
    </location>
</feature>
<dbReference type="GeneID" id="66355269"/>
<evidence type="ECO:0000256" key="5">
    <source>
        <dbReference type="ARBA" id="ARBA00022737"/>
    </source>
</evidence>
<evidence type="ECO:0000313" key="20">
    <source>
        <dbReference type="Proteomes" id="UP000189137"/>
    </source>
</evidence>
<dbReference type="EMBL" id="CAAJVP010000011">
    <property type="protein sequence ID" value="VHY11515.1"/>
    <property type="molecule type" value="Genomic_DNA"/>
</dbReference>
<comment type="similarity">
    <text evidence="2">Belongs to the UPF0053 family.</text>
</comment>
<evidence type="ECO:0000313" key="14">
    <source>
        <dbReference type="EMBL" id="CDS88638.1"/>
    </source>
</evidence>
<evidence type="ECO:0000256" key="6">
    <source>
        <dbReference type="ARBA" id="ARBA00022989"/>
    </source>
</evidence>
<dbReference type="SMR" id="A0A031WK77"/>
<dbReference type="InterPro" id="IPR000644">
    <property type="entry name" value="CBS_dom"/>
</dbReference>
<dbReference type="FunFam" id="3.10.580.10:FF:000002">
    <property type="entry name" value="Magnesium/cobalt efflux protein CorC"/>
    <property type="match status" value="1"/>
</dbReference>
<evidence type="ECO:0000256" key="11">
    <source>
        <dbReference type="SAM" id="Phobius"/>
    </source>
</evidence>
<evidence type="ECO:0000313" key="19">
    <source>
        <dbReference type="EMBL" id="VHY11515.1"/>
    </source>
</evidence>
<dbReference type="KEGG" id="pdf:CD630DERM_28580"/>
<dbReference type="Pfam" id="PF03471">
    <property type="entry name" value="CorC_HlyC"/>
    <property type="match status" value="1"/>
</dbReference>
<evidence type="ECO:0000256" key="7">
    <source>
        <dbReference type="ARBA" id="ARBA00023122"/>
    </source>
</evidence>
<evidence type="ECO:0000313" key="15">
    <source>
        <dbReference type="EMBL" id="CDS89242.1"/>
    </source>
</evidence>
<evidence type="ECO:0000256" key="4">
    <source>
        <dbReference type="ARBA" id="ARBA00022692"/>
    </source>
</evidence>
<keyword evidence="8 10" id="KW-0472">Membrane</keyword>
<dbReference type="Gene3D" id="3.10.580.10">
    <property type="entry name" value="CBS-domain"/>
    <property type="match status" value="1"/>
</dbReference>
<accession>A0A031WK77</accession>
<dbReference type="AlphaFoldDB" id="A0A031WK77"/>
<feature type="transmembrane region" description="Helical" evidence="11">
    <location>
        <begin position="135"/>
        <end position="157"/>
    </location>
</feature>
<dbReference type="CDD" id="cd04590">
    <property type="entry name" value="CBS_pair_CorC_HlyC_assoc"/>
    <property type="match status" value="1"/>
</dbReference>
<dbReference type="Proteomes" id="UP000189137">
    <property type="component" value="Unassembled WGS sequence"/>
</dbReference>
<feature type="transmembrane region" description="Helical" evidence="11">
    <location>
        <begin position="56"/>
        <end position="78"/>
    </location>
</feature>
<evidence type="ECO:0000256" key="8">
    <source>
        <dbReference type="ARBA" id="ARBA00023136"/>
    </source>
</evidence>
<evidence type="ECO:0000313" key="21">
    <source>
        <dbReference type="Proteomes" id="UP000372533"/>
    </source>
</evidence>
<keyword evidence="5" id="KW-0677">Repeat</keyword>
<dbReference type="InterPro" id="IPR051676">
    <property type="entry name" value="UPF0053_domain"/>
</dbReference>
<dbReference type="EMBL" id="LK932525">
    <property type="protein sequence ID" value="CDS88638.1"/>
    <property type="molecule type" value="Genomic_DNA"/>
</dbReference>
<protein>
    <submittedName>
        <fullName evidence="17">HlyC/CorC family transporter</fullName>
    </submittedName>
    <submittedName>
        <fullName evidence="16 19">Membrane protein</fullName>
    </submittedName>
    <submittedName>
        <fullName evidence="18">Mg2+ and Co2+ transporter CorB</fullName>
    </submittedName>
</protein>
<evidence type="ECO:0000313" key="17">
    <source>
        <dbReference type="EMBL" id="HBH1540971.1"/>
    </source>
</evidence>
<evidence type="ECO:0000256" key="2">
    <source>
        <dbReference type="ARBA" id="ARBA00006337"/>
    </source>
</evidence>
<dbReference type="PROSITE" id="PS51257">
    <property type="entry name" value="PROKAR_LIPOPROTEIN"/>
    <property type="match status" value="1"/>
</dbReference>
<reference evidence="17" key="2">
    <citation type="journal article" date="2018" name="Genome Biol.">
        <title>SKESA: strategic k-mer extension for scrupulous assemblies.</title>
        <authorList>
            <person name="Souvorov A."/>
            <person name="Agarwala R."/>
            <person name="Lipman D.J."/>
        </authorList>
    </citation>
    <scope>NUCLEOTIDE SEQUENCE</scope>
    <source>
        <strain evidence="17">HN1000</strain>
    </source>
</reference>
<dbReference type="PROSITE" id="PS51846">
    <property type="entry name" value="CNNM"/>
    <property type="match status" value="1"/>
</dbReference>
<organism evidence="16">
    <name type="scientific">Clostridioides difficile</name>
    <name type="common">Peptoclostridium difficile</name>
    <dbReference type="NCBI Taxonomy" id="1496"/>
    <lineage>
        <taxon>Bacteria</taxon>
        <taxon>Bacillati</taxon>
        <taxon>Bacillota</taxon>
        <taxon>Clostridia</taxon>
        <taxon>Peptostreptococcales</taxon>
        <taxon>Peptostreptococcaceae</taxon>
        <taxon>Clostridioides</taxon>
    </lineage>
</organism>
<comment type="subcellular location">
    <subcellularLocation>
        <location evidence="1">Cell membrane</location>
        <topology evidence="1">Multi-pass membrane protein</topology>
    </subcellularLocation>
</comment>
<dbReference type="SMART" id="SM01091">
    <property type="entry name" value="CorC_HlyC"/>
    <property type="match status" value="1"/>
</dbReference>
<dbReference type="Gene3D" id="3.30.465.10">
    <property type="match status" value="1"/>
</dbReference>
<dbReference type="InterPro" id="IPR044751">
    <property type="entry name" value="Ion_transp-like_CBS"/>
</dbReference>
<keyword evidence="6 10" id="KW-1133">Transmembrane helix</keyword>
<dbReference type="RefSeq" id="WP_003439596.1">
    <property type="nucleotide sequence ID" value="NZ_AP031492.1"/>
</dbReference>